<proteinExistence type="predicted"/>
<dbReference type="Proteomes" id="UP000654913">
    <property type="component" value="Chromosome 5"/>
</dbReference>
<accession>A0A7R7XPT9</accession>
<dbReference type="PROSITE" id="PS50056">
    <property type="entry name" value="TYR_PHOSPHATASE_2"/>
    <property type="match status" value="1"/>
</dbReference>
<keyword evidence="3" id="KW-1185">Reference proteome</keyword>
<dbReference type="InterPro" id="IPR026893">
    <property type="entry name" value="Tyr/Ser_Pase_IphP-type"/>
</dbReference>
<reference evidence="2" key="1">
    <citation type="submission" date="2021-01" db="EMBL/GenBank/DDBJ databases">
        <authorList>
            <consortium name="Aspergillus puulaauensis MK2 genome sequencing consortium"/>
            <person name="Kazuki M."/>
            <person name="Futagami T."/>
        </authorList>
    </citation>
    <scope>NUCLEOTIDE SEQUENCE</scope>
    <source>
        <strain evidence="2">MK2</strain>
    </source>
</reference>
<evidence type="ECO:0000313" key="3">
    <source>
        <dbReference type="Proteomes" id="UP000654913"/>
    </source>
</evidence>
<dbReference type="InterPro" id="IPR016130">
    <property type="entry name" value="Tyr_Pase_AS"/>
</dbReference>
<dbReference type="InterPro" id="IPR029021">
    <property type="entry name" value="Prot-tyrosine_phosphatase-like"/>
</dbReference>
<organism evidence="2 3">
    <name type="scientific">Aspergillus puulaauensis</name>
    <dbReference type="NCBI Taxonomy" id="1220207"/>
    <lineage>
        <taxon>Eukaryota</taxon>
        <taxon>Fungi</taxon>
        <taxon>Dikarya</taxon>
        <taxon>Ascomycota</taxon>
        <taxon>Pezizomycotina</taxon>
        <taxon>Eurotiomycetes</taxon>
        <taxon>Eurotiomycetidae</taxon>
        <taxon>Eurotiales</taxon>
        <taxon>Aspergillaceae</taxon>
        <taxon>Aspergillus</taxon>
    </lineage>
</organism>
<dbReference type="PANTHER" id="PTHR31126">
    <property type="entry name" value="TYROSINE-PROTEIN PHOSPHATASE"/>
    <property type="match status" value="1"/>
</dbReference>
<reference evidence="2" key="2">
    <citation type="submission" date="2021-02" db="EMBL/GenBank/DDBJ databases">
        <title>Aspergillus puulaauensis MK2 genome sequence.</title>
        <authorList>
            <person name="Futagami T."/>
            <person name="Mori K."/>
            <person name="Kadooka C."/>
            <person name="Tanaka T."/>
        </authorList>
    </citation>
    <scope>NUCLEOTIDE SEQUENCE</scope>
    <source>
        <strain evidence="2">MK2</strain>
    </source>
</reference>
<feature type="domain" description="Tyrosine specific protein phosphatases" evidence="1">
    <location>
        <begin position="144"/>
        <end position="177"/>
    </location>
</feature>
<evidence type="ECO:0000313" key="2">
    <source>
        <dbReference type="EMBL" id="BCS25507.1"/>
    </source>
</evidence>
<dbReference type="PANTHER" id="PTHR31126:SF1">
    <property type="entry name" value="TYROSINE SPECIFIC PROTEIN PHOSPHATASES DOMAIN-CONTAINING PROTEIN"/>
    <property type="match status" value="1"/>
</dbReference>
<dbReference type="EMBL" id="AP024447">
    <property type="protein sequence ID" value="BCS25507.1"/>
    <property type="molecule type" value="Genomic_DNA"/>
</dbReference>
<dbReference type="Pfam" id="PF13350">
    <property type="entry name" value="Y_phosphatase3"/>
    <property type="match status" value="1"/>
</dbReference>
<name>A0A7R7XPT9_9EURO</name>
<protein>
    <recommendedName>
        <fullName evidence="1">Tyrosine specific protein phosphatases domain-containing protein</fullName>
    </recommendedName>
</protein>
<dbReference type="SUPFAM" id="SSF52799">
    <property type="entry name" value="(Phosphotyrosine protein) phosphatases II"/>
    <property type="match status" value="1"/>
</dbReference>
<dbReference type="KEGG" id="apuu:APUU_50218A"/>
<dbReference type="InterPro" id="IPR000387">
    <property type="entry name" value="Tyr_Pase_dom"/>
</dbReference>
<sequence length="278" mass="30495">MAAEPPPRDYSATAGPSIQIQGVFNVRGFGGYPSTLGPDCFTRDGLLYRAGHLRDATPRGLQQIRDLGVSTIIDLTSSGESKALFNDISNSLGQGVRVLSFPLAKHGFSVQQLSEKYRRYMAEGEKAIAEGYFKLILEGHEVIKDILFLIRDNPNEVFLIHCAMGKDRTGVIFAIILSLAGVPDDIVAEEYSRSEVALESALPGIAAAIEKALPEVTADDALRRASIVIQTRKEAMQLTLHMVEEKFGGVVQYLNKCCCIEDEDIKCIRKVLTYSRAN</sequence>
<dbReference type="OrthoDB" id="449382at2759"/>
<dbReference type="GO" id="GO:0004721">
    <property type="term" value="F:phosphoprotein phosphatase activity"/>
    <property type="evidence" value="ECO:0007669"/>
    <property type="project" value="InterPro"/>
</dbReference>
<dbReference type="RefSeq" id="XP_041557701.1">
    <property type="nucleotide sequence ID" value="XM_041705191.1"/>
</dbReference>
<dbReference type="PROSITE" id="PS00383">
    <property type="entry name" value="TYR_PHOSPHATASE_1"/>
    <property type="match status" value="1"/>
</dbReference>
<dbReference type="Gene3D" id="3.90.190.10">
    <property type="entry name" value="Protein tyrosine phosphatase superfamily"/>
    <property type="match status" value="1"/>
</dbReference>
<dbReference type="GeneID" id="64975512"/>
<dbReference type="AlphaFoldDB" id="A0A7R7XPT9"/>
<gene>
    <name evidence="2" type="ORF">APUU_50218A</name>
</gene>
<evidence type="ECO:0000259" key="1">
    <source>
        <dbReference type="PROSITE" id="PS50056"/>
    </source>
</evidence>